<sequence length="229" mass="27196">MKRIILLFAGLLIGLTTASATELNNQKTKNNTDTTNRYRYAQPIMFIERGIEFLIFPDGSFDFNTNINDNLYDDVYYRRQSRRGHINKTHKSKNKRIQYNNYHSNKGISIFRDRYGKVRRIGNVYLNYDRSGKIKRAGSVYINYNRGRHKTLNQVGGLKVYYNHWGEIIKTYGEVKRHSTYCNFCGAQSCTVNHFHKNRHHNDSSHNNDDNYYYYKQNGKIKKHKKNKK</sequence>
<feature type="region of interest" description="Disordered" evidence="1">
    <location>
        <begin position="200"/>
        <end position="229"/>
    </location>
</feature>
<keyword evidence="2" id="KW-0732">Signal</keyword>
<feature type="compositionally biased region" description="Basic residues" evidence="1">
    <location>
        <begin position="219"/>
        <end position="229"/>
    </location>
</feature>
<feature type="signal peptide" evidence="2">
    <location>
        <begin position="1"/>
        <end position="20"/>
    </location>
</feature>
<reference evidence="3 4" key="1">
    <citation type="submission" date="2016-05" db="EMBL/GenBank/DDBJ databases">
        <title>Draft Genome Sequence of Algibacter sp. Strain SK-16 Isolated from the Surface Water of Aburatsubo Inlet.</title>
        <authorList>
            <person name="Wong S.-K."/>
            <person name="Yoshizawa S."/>
            <person name="Nakajima Y."/>
            <person name="Ogura Y."/>
            <person name="Tetsuya H."/>
            <person name="Hamasaki K."/>
        </authorList>
    </citation>
    <scope>NUCLEOTIDE SEQUENCE [LARGE SCALE GENOMIC DNA]</scope>
    <source>
        <strain evidence="3 4">SK-16</strain>
    </source>
</reference>
<accession>A0A1E5TB18</accession>
<dbReference type="AlphaFoldDB" id="A0A1E5TB18"/>
<dbReference type="RefSeq" id="WP_069830066.1">
    <property type="nucleotide sequence ID" value="NZ_MDJD01000034.1"/>
</dbReference>
<keyword evidence="4" id="KW-1185">Reference proteome</keyword>
<dbReference type="EMBL" id="MDJD01000034">
    <property type="protein sequence ID" value="OEK08559.1"/>
    <property type="molecule type" value="Genomic_DNA"/>
</dbReference>
<protein>
    <submittedName>
        <fullName evidence="3">Uncharacterized protein</fullName>
    </submittedName>
</protein>
<dbReference type="OrthoDB" id="750023at2"/>
<organism evidence="3 4">
    <name type="scientific">Flavivirga aquatica</name>
    <dbReference type="NCBI Taxonomy" id="1849968"/>
    <lineage>
        <taxon>Bacteria</taxon>
        <taxon>Pseudomonadati</taxon>
        <taxon>Bacteroidota</taxon>
        <taxon>Flavobacteriia</taxon>
        <taxon>Flavobacteriales</taxon>
        <taxon>Flavobacteriaceae</taxon>
        <taxon>Flavivirga</taxon>
    </lineage>
</organism>
<feature type="chain" id="PRO_5009186304" evidence="2">
    <location>
        <begin position="21"/>
        <end position="229"/>
    </location>
</feature>
<dbReference type="Proteomes" id="UP000095713">
    <property type="component" value="Unassembled WGS sequence"/>
</dbReference>
<proteinExistence type="predicted"/>
<gene>
    <name evidence="3" type="ORF">A8C32_03665</name>
</gene>
<evidence type="ECO:0000313" key="4">
    <source>
        <dbReference type="Proteomes" id="UP000095713"/>
    </source>
</evidence>
<name>A0A1E5TB18_9FLAO</name>
<dbReference type="STRING" id="1849968.A8C32_03665"/>
<evidence type="ECO:0000313" key="3">
    <source>
        <dbReference type="EMBL" id="OEK08559.1"/>
    </source>
</evidence>
<evidence type="ECO:0000256" key="1">
    <source>
        <dbReference type="SAM" id="MobiDB-lite"/>
    </source>
</evidence>
<evidence type="ECO:0000256" key="2">
    <source>
        <dbReference type="SAM" id="SignalP"/>
    </source>
</evidence>
<comment type="caution">
    <text evidence="3">The sequence shown here is derived from an EMBL/GenBank/DDBJ whole genome shotgun (WGS) entry which is preliminary data.</text>
</comment>